<gene>
    <name evidence="1" type="ORF">LEP1GSC063_3005</name>
</gene>
<comment type="caution">
    <text evidence="1">The sequence shown here is derived from an EMBL/GenBank/DDBJ whole genome shotgun (WGS) entry which is preliminary data.</text>
</comment>
<dbReference type="Proteomes" id="UP000012106">
    <property type="component" value="Unassembled WGS sequence"/>
</dbReference>
<evidence type="ECO:0000313" key="2">
    <source>
        <dbReference type="Proteomes" id="UP000012106"/>
    </source>
</evidence>
<organism evidence="1 2">
    <name type="scientific">Leptospira santarosai serovar Arenal str. MAVJ 401</name>
    <dbReference type="NCBI Taxonomy" id="1049976"/>
    <lineage>
        <taxon>Bacteria</taxon>
        <taxon>Pseudomonadati</taxon>
        <taxon>Spirochaetota</taxon>
        <taxon>Spirochaetia</taxon>
        <taxon>Leptospirales</taxon>
        <taxon>Leptospiraceae</taxon>
        <taxon>Leptospira</taxon>
    </lineage>
</organism>
<accession>M6JF61</accession>
<reference evidence="1 2" key="1">
    <citation type="submission" date="2013-01" db="EMBL/GenBank/DDBJ databases">
        <authorList>
            <person name="Harkins D.M."/>
            <person name="Durkin A.S."/>
            <person name="Brinkac L.M."/>
            <person name="Haft D.H."/>
            <person name="Selengut J.D."/>
            <person name="Sanka R."/>
            <person name="DePew J."/>
            <person name="Purushe J."/>
            <person name="Hartskeerl R.A."/>
            <person name="Ahmed A."/>
            <person name="van der Linden H."/>
            <person name="Goris M.G.A."/>
            <person name="Vinetz J.M."/>
            <person name="Sutton G.G."/>
            <person name="Nierman W.C."/>
            <person name="Fouts D.E."/>
        </authorList>
    </citation>
    <scope>NUCLEOTIDE SEQUENCE [LARGE SCALE GENOMIC DNA]</scope>
    <source>
        <strain evidence="1 2">MAVJ 401</strain>
    </source>
</reference>
<evidence type="ECO:0000313" key="1">
    <source>
        <dbReference type="EMBL" id="EMN20594.1"/>
    </source>
</evidence>
<name>M6JF61_9LEPT</name>
<protein>
    <submittedName>
        <fullName evidence="1">Uncharacterized protein</fullName>
    </submittedName>
</protein>
<sequence length="38" mass="4402">MQLHLSDKVKLVFGKNIQFLIVRIESAFSIFLPSPKTR</sequence>
<dbReference type="EMBL" id="AHMU02000065">
    <property type="protein sequence ID" value="EMN20594.1"/>
    <property type="molecule type" value="Genomic_DNA"/>
</dbReference>
<proteinExistence type="predicted"/>
<dbReference type="AlphaFoldDB" id="M6JF61"/>